<gene>
    <name evidence="10" type="ORF">RGD00_05070</name>
</gene>
<dbReference type="EMBL" id="JAVKPH010000004">
    <property type="protein sequence ID" value="MDR5651961.1"/>
    <property type="molecule type" value="Genomic_DNA"/>
</dbReference>
<keyword evidence="9" id="KW-0472">Membrane</keyword>
<reference evidence="10 11" key="1">
    <citation type="submission" date="2023-09" db="EMBL/GenBank/DDBJ databases">
        <title>Xinfangfangia sedmenti sp. nov., isolated the sedment.</title>
        <authorList>
            <person name="Xu L."/>
        </authorList>
    </citation>
    <scope>NUCLEOTIDE SEQUENCE [LARGE SCALE GENOMIC DNA]</scope>
    <source>
        <strain evidence="10 11">LG-4</strain>
    </source>
</reference>
<evidence type="ECO:0000313" key="10">
    <source>
        <dbReference type="EMBL" id="MDR5651961.1"/>
    </source>
</evidence>
<evidence type="ECO:0000256" key="1">
    <source>
        <dbReference type="ARBA" id="ARBA00004377"/>
    </source>
</evidence>
<dbReference type="SUPFAM" id="SSF54523">
    <property type="entry name" value="Pili subunits"/>
    <property type="match status" value="1"/>
</dbReference>
<evidence type="ECO:0000256" key="5">
    <source>
        <dbReference type="ARBA" id="ARBA00022481"/>
    </source>
</evidence>
<comment type="similarity">
    <text evidence="2">Belongs to the GSP J family.</text>
</comment>
<keyword evidence="5" id="KW-0488">Methylation</keyword>
<keyword evidence="8" id="KW-1133">Transmembrane helix</keyword>
<protein>
    <recommendedName>
        <fullName evidence="3">Type II secretion system protein J</fullName>
    </recommendedName>
</protein>
<dbReference type="PROSITE" id="PS00409">
    <property type="entry name" value="PROKAR_NTER_METHYL"/>
    <property type="match status" value="1"/>
</dbReference>
<organism evidence="10 11">
    <name type="scientific">Ruixingdingia sedimenti</name>
    <dbReference type="NCBI Taxonomy" id="3073604"/>
    <lineage>
        <taxon>Bacteria</taxon>
        <taxon>Pseudomonadati</taxon>
        <taxon>Pseudomonadota</taxon>
        <taxon>Alphaproteobacteria</taxon>
        <taxon>Rhodobacterales</taxon>
        <taxon>Paracoccaceae</taxon>
        <taxon>Ruixingdingia</taxon>
    </lineage>
</organism>
<keyword evidence="11" id="KW-1185">Reference proteome</keyword>
<proteinExistence type="inferred from homology"/>
<keyword evidence="7" id="KW-0812">Transmembrane</keyword>
<dbReference type="RefSeq" id="WP_310456209.1">
    <property type="nucleotide sequence ID" value="NZ_JAVKPH010000004.1"/>
</dbReference>
<dbReference type="InterPro" id="IPR045584">
    <property type="entry name" value="Pilin-like"/>
</dbReference>
<evidence type="ECO:0000256" key="4">
    <source>
        <dbReference type="ARBA" id="ARBA00022475"/>
    </source>
</evidence>
<accession>A0ABU1F510</accession>
<evidence type="ECO:0000256" key="2">
    <source>
        <dbReference type="ARBA" id="ARBA00011084"/>
    </source>
</evidence>
<evidence type="ECO:0000256" key="6">
    <source>
        <dbReference type="ARBA" id="ARBA00022519"/>
    </source>
</evidence>
<keyword evidence="4" id="KW-1003">Cell membrane</keyword>
<dbReference type="InterPro" id="IPR012902">
    <property type="entry name" value="N_methyl_site"/>
</dbReference>
<dbReference type="InterPro" id="IPR010055">
    <property type="entry name" value="T2SS_protein-GspJ"/>
</dbReference>
<sequence>MTRREGGFSLLELMVVLAIFSVVALAGVQATRAVLRADTGLRAAGEDGRALALALRLLRRDLEARVDLPYTAPDGGLEPPLLIDPARGRIAVSAAGMLRGTDPPAEGAARVEWRLDRARGALERRILPLARAEGAVQANAPGAVLLEGVTALRVQVHDGTQWRAAPAGAADASAAAGVEVVIEQARHGAIRLVVVP</sequence>
<dbReference type="NCBIfam" id="TIGR02532">
    <property type="entry name" value="IV_pilin_GFxxxE"/>
    <property type="match status" value="1"/>
</dbReference>
<evidence type="ECO:0000256" key="8">
    <source>
        <dbReference type="ARBA" id="ARBA00022989"/>
    </source>
</evidence>
<evidence type="ECO:0000256" key="3">
    <source>
        <dbReference type="ARBA" id="ARBA00021539"/>
    </source>
</evidence>
<evidence type="ECO:0000313" key="11">
    <source>
        <dbReference type="Proteomes" id="UP001247754"/>
    </source>
</evidence>
<dbReference type="Pfam" id="PF07963">
    <property type="entry name" value="N_methyl"/>
    <property type="match status" value="1"/>
</dbReference>
<dbReference type="InterPro" id="IPR051621">
    <property type="entry name" value="T2SS_protein_J"/>
</dbReference>
<evidence type="ECO:0000256" key="9">
    <source>
        <dbReference type="ARBA" id="ARBA00023136"/>
    </source>
</evidence>
<evidence type="ECO:0000256" key="7">
    <source>
        <dbReference type="ARBA" id="ARBA00022692"/>
    </source>
</evidence>
<dbReference type="Proteomes" id="UP001247754">
    <property type="component" value="Unassembled WGS sequence"/>
</dbReference>
<keyword evidence="6" id="KW-0997">Cell inner membrane</keyword>
<name>A0ABU1F510_9RHOB</name>
<comment type="subcellular location">
    <subcellularLocation>
        <location evidence="1">Cell inner membrane</location>
        <topology evidence="1">Single-pass membrane protein</topology>
    </subcellularLocation>
</comment>
<dbReference type="Pfam" id="PF11612">
    <property type="entry name" value="T2SSJ"/>
    <property type="match status" value="1"/>
</dbReference>
<comment type="caution">
    <text evidence="10">The sequence shown here is derived from an EMBL/GenBank/DDBJ whole genome shotgun (WGS) entry which is preliminary data.</text>
</comment>
<dbReference type="PANTHER" id="PTHR39583">
    <property type="entry name" value="TYPE II SECRETION SYSTEM PROTEIN J-RELATED"/>
    <property type="match status" value="1"/>
</dbReference>
<dbReference type="PANTHER" id="PTHR39583:SF2">
    <property type="entry name" value="TYPE II SECRETION SYSTEM PROTEIN J"/>
    <property type="match status" value="1"/>
</dbReference>